<dbReference type="Proteomes" id="UP000306050">
    <property type="component" value="Chromosome SGRAM_9"/>
</dbReference>
<dbReference type="PANTHER" id="PTHR45649:SF14">
    <property type="entry name" value="GABA PERMEASE"/>
    <property type="match status" value="1"/>
</dbReference>
<dbReference type="EMBL" id="SRRM01000022">
    <property type="protein sequence ID" value="TKY84482.1"/>
    <property type="molecule type" value="Genomic_DNA"/>
</dbReference>
<dbReference type="RefSeq" id="XP_029736467.1">
    <property type="nucleotide sequence ID" value="XM_029886975.1"/>
</dbReference>
<proteinExistence type="predicted"/>
<evidence type="ECO:0000256" key="1">
    <source>
        <dbReference type="ARBA" id="ARBA00004141"/>
    </source>
</evidence>
<accession>A0A4U7KNL2</accession>
<feature type="transmembrane region" description="Helical" evidence="6">
    <location>
        <begin position="414"/>
        <end position="437"/>
    </location>
</feature>
<evidence type="ECO:0000256" key="4">
    <source>
        <dbReference type="ARBA" id="ARBA00022989"/>
    </source>
</evidence>
<evidence type="ECO:0000313" key="8">
    <source>
        <dbReference type="Proteomes" id="UP000306050"/>
    </source>
</evidence>
<dbReference type="Gene3D" id="1.20.1740.10">
    <property type="entry name" value="Amino acid/polyamine transporter I"/>
    <property type="match status" value="1"/>
</dbReference>
<evidence type="ECO:0008006" key="9">
    <source>
        <dbReference type="Google" id="ProtNLM"/>
    </source>
</evidence>
<feature type="transmembrane region" description="Helical" evidence="6">
    <location>
        <begin position="514"/>
        <end position="531"/>
    </location>
</feature>
<reference evidence="7 8" key="1">
    <citation type="submission" date="2019-05" db="EMBL/GenBank/DDBJ databases">
        <title>Sporisorium graminicola CBS 10092 draft sequencing and annotation.</title>
        <authorList>
            <person name="Solano-Gonzalez S."/>
            <person name="Caddick M.X."/>
            <person name="Darby A."/>
        </authorList>
    </citation>
    <scope>NUCLEOTIDE SEQUENCE [LARGE SCALE GENOMIC DNA]</scope>
    <source>
        <strain evidence="7 8">CBS 10092</strain>
    </source>
</reference>
<dbReference type="GeneID" id="40729278"/>
<gene>
    <name evidence="7" type="ORF">EX895_006383</name>
</gene>
<protein>
    <recommendedName>
        <fullName evidence="9">Amino acid permease/ SLC12A domain-containing protein</fullName>
    </recommendedName>
</protein>
<organism evidence="7 8">
    <name type="scientific">Sporisorium graminicola</name>
    <dbReference type="NCBI Taxonomy" id="280036"/>
    <lineage>
        <taxon>Eukaryota</taxon>
        <taxon>Fungi</taxon>
        <taxon>Dikarya</taxon>
        <taxon>Basidiomycota</taxon>
        <taxon>Ustilaginomycotina</taxon>
        <taxon>Ustilaginomycetes</taxon>
        <taxon>Ustilaginales</taxon>
        <taxon>Ustilaginaceae</taxon>
        <taxon>Sporisorium</taxon>
    </lineage>
</organism>
<dbReference type="InterPro" id="IPR002293">
    <property type="entry name" value="AA/rel_permease1"/>
</dbReference>
<dbReference type="Pfam" id="PF13520">
    <property type="entry name" value="AA_permease_2"/>
    <property type="match status" value="1"/>
</dbReference>
<keyword evidence="5 6" id="KW-0472">Membrane</keyword>
<dbReference type="KEGG" id="sgra:EX895_006383"/>
<dbReference type="AlphaFoldDB" id="A0A4U7KNL2"/>
<feature type="transmembrane region" description="Helical" evidence="6">
    <location>
        <begin position="480"/>
        <end position="502"/>
    </location>
</feature>
<feature type="transmembrane region" description="Helical" evidence="6">
    <location>
        <begin position="176"/>
        <end position="196"/>
    </location>
</feature>
<name>A0A4U7KNL2_9BASI</name>
<comment type="caution">
    <text evidence="7">The sequence shown here is derived from an EMBL/GenBank/DDBJ whole genome shotgun (WGS) entry which is preliminary data.</text>
</comment>
<sequence>MGTDDKDVSLNDASSKPQITVNELDRQAPVRYVGDGNEEQAYDRTDGQAMLGKKLSTLGATALGYTTLATWVAYSATSATALASGGANVLVWGLVIVAFCNTAGCITIAEPASQFPCASGQAAWVYRLHGRLLSYITSWLVLLGYLFLSVAGEVMVSTIVLAMINLTFPGYVIQKWHVSVCMIATATFVFLVSAFGSKFVSRLNVFAFTWSTVGLLAVVLTLLIQTRGSYNTVEFALVDITNLSGWNNNFVPWVLGLSQAALATTAMDAACHFSEEMSDPSRQVPIAIFGSFGTSVVITLGYSLVLVFTLPPLEEIISTPTGFPFAEMLRIKTSREGAIVLLLIPLVAMLITVTDVVMATSRCIYGFSRQSGFPLSHYFGKINGRFDSPVRAGVLSLVVQSLICLIYIGNQAAFNALISVPTLLLAVSYSIVAYVCLVARRKAGQKDASCSTDQASQDDKTSEGSECDSAWEPRFKMATWVTVSSNLLTIGFTILLCVFLSLPPTWPVTSANMNYTSVFLVGSFIVPGVCWKRYRRVYQGPLVH</sequence>
<dbReference type="GO" id="GO:0016020">
    <property type="term" value="C:membrane"/>
    <property type="evidence" value="ECO:0007669"/>
    <property type="project" value="UniProtKB-SubCell"/>
</dbReference>
<feature type="transmembrane region" description="Helical" evidence="6">
    <location>
        <begin position="286"/>
        <end position="310"/>
    </location>
</feature>
<feature type="transmembrane region" description="Helical" evidence="6">
    <location>
        <begin position="89"/>
        <end position="109"/>
    </location>
</feature>
<evidence type="ECO:0000313" key="7">
    <source>
        <dbReference type="EMBL" id="TKY84482.1"/>
    </source>
</evidence>
<evidence type="ECO:0000256" key="5">
    <source>
        <dbReference type="ARBA" id="ARBA00023136"/>
    </source>
</evidence>
<feature type="transmembrane region" description="Helical" evidence="6">
    <location>
        <begin position="338"/>
        <end position="359"/>
    </location>
</feature>
<feature type="transmembrane region" description="Helical" evidence="6">
    <location>
        <begin position="139"/>
        <end position="164"/>
    </location>
</feature>
<dbReference type="GO" id="GO:0022857">
    <property type="term" value="F:transmembrane transporter activity"/>
    <property type="evidence" value="ECO:0007669"/>
    <property type="project" value="InterPro"/>
</dbReference>
<keyword evidence="3 6" id="KW-0812">Transmembrane</keyword>
<evidence type="ECO:0000256" key="3">
    <source>
        <dbReference type="ARBA" id="ARBA00022692"/>
    </source>
</evidence>
<dbReference type="OrthoDB" id="3900342at2759"/>
<keyword evidence="2" id="KW-0813">Transport</keyword>
<feature type="transmembrane region" description="Helical" evidence="6">
    <location>
        <begin position="58"/>
        <end position="77"/>
    </location>
</feature>
<comment type="subcellular location">
    <subcellularLocation>
        <location evidence="1">Membrane</location>
        <topology evidence="1">Multi-pass membrane protein</topology>
    </subcellularLocation>
</comment>
<evidence type="ECO:0000256" key="6">
    <source>
        <dbReference type="SAM" id="Phobius"/>
    </source>
</evidence>
<evidence type="ECO:0000256" key="2">
    <source>
        <dbReference type="ARBA" id="ARBA00022448"/>
    </source>
</evidence>
<dbReference type="PANTHER" id="PTHR45649">
    <property type="entry name" value="AMINO-ACID PERMEASE BAT1"/>
    <property type="match status" value="1"/>
</dbReference>
<keyword evidence="8" id="KW-1185">Reference proteome</keyword>
<feature type="transmembrane region" description="Helical" evidence="6">
    <location>
        <begin position="203"/>
        <end position="224"/>
    </location>
</feature>
<keyword evidence="4 6" id="KW-1133">Transmembrane helix</keyword>